<accession>A0ABS2P293</accession>
<keyword evidence="3" id="KW-1185">Reference proteome</keyword>
<comment type="caution">
    <text evidence="2">The sequence shown here is derived from an EMBL/GenBank/DDBJ whole genome shotgun (WGS) entry which is preliminary data.</text>
</comment>
<dbReference type="EMBL" id="JAFBED010000005">
    <property type="protein sequence ID" value="MBM7620843.1"/>
    <property type="molecule type" value="Genomic_DNA"/>
</dbReference>
<dbReference type="PROSITE" id="PS51257">
    <property type="entry name" value="PROKAR_LIPOPROTEIN"/>
    <property type="match status" value="1"/>
</dbReference>
<sequence>MMKKLFLLSVFLLFLTACGQPPEIKQRYSYVEVVEQQEDASLSEIEDIDLILRNGEVIVGLDEANEKYSRYNFEQAPAYAIFEYTGYLTDDMIMFTYDKEEAVALLEELIQEEKEKGE</sequence>
<feature type="signal peptide" evidence="1">
    <location>
        <begin position="1"/>
        <end position="19"/>
    </location>
</feature>
<evidence type="ECO:0000313" key="2">
    <source>
        <dbReference type="EMBL" id="MBM7620843.1"/>
    </source>
</evidence>
<name>A0ABS2P293_9BACI</name>
<proteinExistence type="predicted"/>
<evidence type="ECO:0000313" key="3">
    <source>
        <dbReference type="Proteomes" id="UP000737402"/>
    </source>
</evidence>
<keyword evidence="2" id="KW-0449">Lipoprotein</keyword>
<dbReference type="RefSeq" id="WP_204416990.1">
    <property type="nucleotide sequence ID" value="NZ_JAFBED010000005.1"/>
</dbReference>
<dbReference type="Proteomes" id="UP000737402">
    <property type="component" value="Unassembled WGS sequence"/>
</dbReference>
<organism evidence="2 3">
    <name type="scientific">Sutcliffiella tianshenii</name>
    <dbReference type="NCBI Taxonomy" id="1463404"/>
    <lineage>
        <taxon>Bacteria</taxon>
        <taxon>Bacillati</taxon>
        <taxon>Bacillota</taxon>
        <taxon>Bacilli</taxon>
        <taxon>Bacillales</taxon>
        <taxon>Bacillaceae</taxon>
        <taxon>Sutcliffiella</taxon>
    </lineage>
</organism>
<feature type="chain" id="PRO_5045913113" evidence="1">
    <location>
        <begin position="20"/>
        <end position="118"/>
    </location>
</feature>
<keyword evidence="1" id="KW-0732">Signal</keyword>
<gene>
    <name evidence="2" type="ORF">JOC95_002698</name>
</gene>
<evidence type="ECO:0000256" key="1">
    <source>
        <dbReference type="SAM" id="SignalP"/>
    </source>
</evidence>
<reference evidence="2 3" key="1">
    <citation type="submission" date="2021-01" db="EMBL/GenBank/DDBJ databases">
        <title>Genomic Encyclopedia of Type Strains, Phase IV (KMG-IV): sequencing the most valuable type-strain genomes for metagenomic binning, comparative biology and taxonomic classification.</title>
        <authorList>
            <person name="Goeker M."/>
        </authorList>
    </citation>
    <scope>NUCLEOTIDE SEQUENCE [LARGE SCALE GENOMIC DNA]</scope>
    <source>
        <strain evidence="2 3">DSM 25879</strain>
    </source>
</reference>
<protein>
    <submittedName>
        <fullName evidence="2">Outer membrane biogenesis lipoprotein LolB</fullName>
    </submittedName>
</protein>